<evidence type="ECO:0000256" key="7">
    <source>
        <dbReference type="ARBA" id="ARBA00029443"/>
    </source>
</evidence>
<feature type="domain" description="Carrier" evidence="10">
    <location>
        <begin position="3633"/>
        <end position="3713"/>
    </location>
</feature>
<keyword evidence="5" id="KW-0677">Repeat</keyword>
<dbReference type="GO" id="GO:0004315">
    <property type="term" value="F:3-oxoacyl-[acyl-carrier-protein] synthase activity"/>
    <property type="evidence" value="ECO:0007669"/>
    <property type="project" value="InterPro"/>
</dbReference>
<evidence type="ECO:0000313" key="13">
    <source>
        <dbReference type="EMBL" id="KAE8150730.1"/>
    </source>
</evidence>
<dbReference type="InterPro" id="IPR029063">
    <property type="entry name" value="SAM-dependent_MTases_sf"/>
</dbReference>
<proteinExistence type="inferred from homology"/>
<dbReference type="Pfam" id="PF02801">
    <property type="entry name" value="Ketoacyl-synt_C"/>
    <property type="match status" value="1"/>
</dbReference>
<feature type="region of interest" description="C-terminal hotdog fold" evidence="8">
    <location>
        <begin position="1089"/>
        <end position="1246"/>
    </location>
</feature>
<dbReference type="SMART" id="SM00826">
    <property type="entry name" value="PKS_DH"/>
    <property type="match status" value="1"/>
</dbReference>
<dbReference type="SMART" id="SM00823">
    <property type="entry name" value="PKS_PP"/>
    <property type="match status" value="2"/>
</dbReference>
<dbReference type="SUPFAM" id="SSF56801">
    <property type="entry name" value="Acetyl-CoA synthetase-like"/>
    <property type="match status" value="1"/>
</dbReference>
<dbReference type="Pfam" id="PF21089">
    <property type="entry name" value="PKS_DH_N"/>
    <property type="match status" value="1"/>
</dbReference>
<dbReference type="SUPFAM" id="SSF53335">
    <property type="entry name" value="S-adenosyl-L-methionine-dependent methyltransferases"/>
    <property type="match status" value="1"/>
</dbReference>
<feature type="domain" description="Ketosynthase family 3 (KS3)" evidence="11">
    <location>
        <begin position="5"/>
        <end position="442"/>
    </location>
</feature>
<dbReference type="Pfam" id="PF00109">
    <property type="entry name" value="ketoacyl-synt"/>
    <property type="match status" value="1"/>
</dbReference>
<dbReference type="PANTHER" id="PTHR43775">
    <property type="entry name" value="FATTY ACID SYNTHASE"/>
    <property type="match status" value="1"/>
</dbReference>
<keyword evidence="3" id="KW-0436">Ligase</keyword>
<dbReference type="GO" id="GO:0044550">
    <property type="term" value="P:secondary metabolite biosynthetic process"/>
    <property type="evidence" value="ECO:0007669"/>
    <property type="project" value="UniProtKB-ARBA"/>
</dbReference>
<name>A0A5N6TWR2_ASPAV</name>
<keyword evidence="6" id="KW-0511">Multifunctional enzyme</keyword>
<dbReference type="Gene3D" id="3.30.559.30">
    <property type="entry name" value="Nonribosomal peptide synthetase, condensation domain"/>
    <property type="match status" value="1"/>
</dbReference>
<reference evidence="13 14" key="1">
    <citation type="submission" date="2019-04" db="EMBL/GenBank/DDBJ databases">
        <title>Friends and foes A comparative genomics study of 23 Aspergillus species from section Flavi.</title>
        <authorList>
            <consortium name="DOE Joint Genome Institute"/>
            <person name="Kjaerbolling I."/>
            <person name="Vesth T."/>
            <person name="Frisvad J.C."/>
            <person name="Nybo J.L."/>
            <person name="Theobald S."/>
            <person name="Kildgaard S."/>
            <person name="Isbrandt T."/>
            <person name="Kuo A."/>
            <person name="Sato A."/>
            <person name="Lyhne E.K."/>
            <person name="Kogle M.E."/>
            <person name="Wiebenga A."/>
            <person name="Kun R.S."/>
            <person name="Lubbers R.J."/>
            <person name="Makela M.R."/>
            <person name="Barry K."/>
            <person name="Chovatia M."/>
            <person name="Clum A."/>
            <person name="Daum C."/>
            <person name="Haridas S."/>
            <person name="He G."/>
            <person name="LaButti K."/>
            <person name="Lipzen A."/>
            <person name="Mondo S."/>
            <person name="Riley R."/>
            <person name="Salamov A."/>
            <person name="Simmons B.A."/>
            <person name="Magnuson J.K."/>
            <person name="Henrissat B."/>
            <person name="Mortensen U.H."/>
            <person name="Larsen T.O."/>
            <person name="Devries R.P."/>
            <person name="Grigoriev I.V."/>
            <person name="Machida M."/>
            <person name="Baker S.E."/>
            <person name="Andersen M.R."/>
        </authorList>
    </citation>
    <scope>NUCLEOTIDE SEQUENCE [LARGE SCALE GENOMIC DNA]</scope>
    <source>
        <strain evidence="13 14">IBT 18842</strain>
    </source>
</reference>
<dbReference type="InterPro" id="IPR042104">
    <property type="entry name" value="PKS_dehydratase_sf"/>
</dbReference>
<dbReference type="PROSITE" id="PS00012">
    <property type="entry name" value="PHOSPHOPANTETHEINE"/>
    <property type="match status" value="1"/>
</dbReference>
<evidence type="ECO:0000313" key="14">
    <source>
        <dbReference type="Proteomes" id="UP000325780"/>
    </source>
</evidence>
<feature type="compositionally biased region" description="Polar residues" evidence="9">
    <location>
        <begin position="2548"/>
        <end position="2558"/>
    </location>
</feature>
<protein>
    <recommendedName>
        <fullName evidence="15">Hybrid NRPS/PKS enzyme</fullName>
    </recommendedName>
</protein>
<dbReference type="InterPro" id="IPR018201">
    <property type="entry name" value="Ketoacyl_synth_AS"/>
</dbReference>
<dbReference type="CDD" id="cd05930">
    <property type="entry name" value="A_NRPS"/>
    <property type="match status" value="1"/>
</dbReference>
<dbReference type="InterPro" id="IPR000873">
    <property type="entry name" value="AMP-dep_synth/lig_dom"/>
</dbReference>
<dbReference type="Gene3D" id="3.30.559.10">
    <property type="entry name" value="Chloramphenicol acetyltransferase-like domain"/>
    <property type="match status" value="1"/>
</dbReference>
<dbReference type="SMART" id="SM00822">
    <property type="entry name" value="PKS_KR"/>
    <property type="match status" value="1"/>
</dbReference>
<dbReference type="InterPro" id="IPR001242">
    <property type="entry name" value="Condensation_dom"/>
</dbReference>
<dbReference type="GO" id="GO:0006633">
    <property type="term" value="P:fatty acid biosynthetic process"/>
    <property type="evidence" value="ECO:0007669"/>
    <property type="project" value="InterPro"/>
</dbReference>
<accession>A0A5N6TWR2</accession>
<dbReference type="EMBL" id="ML742087">
    <property type="protein sequence ID" value="KAE8150730.1"/>
    <property type="molecule type" value="Genomic_DNA"/>
</dbReference>
<evidence type="ECO:0000256" key="5">
    <source>
        <dbReference type="ARBA" id="ARBA00022737"/>
    </source>
</evidence>
<keyword evidence="4" id="KW-0808">Transferase</keyword>
<dbReference type="InterPro" id="IPR020841">
    <property type="entry name" value="PKS_Beta-ketoAc_synthase_dom"/>
</dbReference>
<feature type="region of interest" description="Disordered" evidence="9">
    <location>
        <begin position="2479"/>
        <end position="2520"/>
    </location>
</feature>
<dbReference type="GO" id="GO:0004312">
    <property type="term" value="F:fatty acid synthase activity"/>
    <property type="evidence" value="ECO:0007669"/>
    <property type="project" value="TreeGrafter"/>
</dbReference>
<dbReference type="InterPro" id="IPR016036">
    <property type="entry name" value="Malonyl_transacylase_ACP-bd"/>
</dbReference>
<dbReference type="InterPro" id="IPR020845">
    <property type="entry name" value="AMP-binding_CS"/>
</dbReference>
<dbReference type="GO" id="GO:0005886">
    <property type="term" value="C:plasma membrane"/>
    <property type="evidence" value="ECO:0007669"/>
    <property type="project" value="TreeGrafter"/>
</dbReference>
<dbReference type="InterPro" id="IPR020807">
    <property type="entry name" value="PKS_DH"/>
</dbReference>
<evidence type="ECO:0000256" key="4">
    <source>
        <dbReference type="ARBA" id="ARBA00022679"/>
    </source>
</evidence>
<dbReference type="InterPro" id="IPR032821">
    <property type="entry name" value="PKS_assoc"/>
</dbReference>
<dbReference type="SUPFAM" id="SSF51735">
    <property type="entry name" value="NAD(P)-binding Rossmann-fold domains"/>
    <property type="match status" value="2"/>
</dbReference>
<evidence type="ECO:0000256" key="2">
    <source>
        <dbReference type="ARBA" id="ARBA00022553"/>
    </source>
</evidence>
<dbReference type="PROSITE" id="PS52004">
    <property type="entry name" value="KS3_2"/>
    <property type="match status" value="1"/>
</dbReference>
<dbReference type="Gene3D" id="3.10.129.110">
    <property type="entry name" value="Polyketide synthase dehydratase"/>
    <property type="match status" value="1"/>
</dbReference>
<dbReference type="Gene3D" id="1.10.1200.10">
    <property type="entry name" value="ACP-like"/>
    <property type="match status" value="2"/>
</dbReference>
<keyword evidence="2" id="KW-0597">Phosphoprotein</keyword>
<dbReference type="Pfam" id="PF00668">
    <property type="entry name" value="Condensation"/>
    <property type="match status" value="1"/>
</dbReference>
<dbReference type="InterPro" id="IPR045851">
    <property type="entry name" value="AMP-bd_C_sf"/>
</dbReference>
<dbReference type="InterPro" id="IPR013120">
    <property type="entry name" value="FAR_NAD-bd"/>
</dbReference>
<dbReference type="Pfam" id="PF00698">
    <property type="entry name" value="Acyl_transf_1"/>
    <property type="match status" value="1"/>
</dbReference>
<keyword evidence="1" id="KW-0596">Phosphopantetheine</keyword>
<dbReference type="Gene3D" id="3.40.366.10">
    <property type="entry name" value="Malonyl-Coenzyme A Acyl Carrier Protein, domain 2"/>
    <property type="match status" value="1"/>
</dbReference>
<dbReference type="InterPro" id="IPR036291">
    <property type="entry name" value="NAD(P)-bd_dom_sf"/>
</dbReference>
<dbReference type="InterPro" id="IPR009081">
    <property type="entry name" value="PP-bd_ACP"/>
</dbReference>
<dbReference type="Pfam" id="PF16197">
    <property type="entry name" value="KAsynt_C_assoc"/>
    <property type="match status" value="1"/>
</dbReference>
<dbReference type="SUPFAM" id="SSF53901">
    <property type="entry name" value="Thiolase-like"/>
    <property type="match status" value="1"/>
</dbReference>
<dbReference type="InterPro" id="IPR016035">
    <property type="entry name" value="Acyl_Trfase/lysoPLipase"/>
</dbReference>
<dbReference type="CDD" id="cd19532">
    <property type="entry name" value="C_PKS-NRPS"/>
    <property type="match status" value="1"/>
</dbReference>
<feature type="domain" description="PKS/mFAS DH" evidence="12">
    <location>
        <begin position="941"/>
        <end position="1246"/>
    </location>
</feature>
<dbReference type="Pfam" id="PF07993">
    <property type="entry name" value="NAD_binding_4"/>
    <property type="match status" value="1"/>
</dbReference>
<evidence type="ECO:0000259" key="10">
    <source>
        <dbReference type="PROSITE" id="PS50075"/>
    </source>
</evidence>
<evidence type="ECO:0000256" key="8">
    <source>
        <dbReference type="PROSITE-ProRule" id="PRU01363"/>
    </source>
</evidence>
<evidence type="ECO:0008006" key="15">
    <source>
        <dbReference type="Google" id="ProtNLM"/>
    </source>
</evidence>
<dbReference type="InterPro" id="IPR057326">
    <property type="entry name" value="KR_dom"/>
</dbReference>
<dbReference type="NCBIfam" id="TIGR01733">
    <property type="entry name" value="AA-adenyl-dom"/>
    <property type="match status" value="1"/>
</dbReference>
<dbReference type="InterPro" id="IPR036736">
    <property type="entry name" value="ACP-like_sf"/>
</dbReference>
<keyword evidence="14" id="KW-1185">Reference proteome</keyword>
<feature type="active site" description="Proton donor; for dehydratase activity" evidence="8">
    <location>
        <position position="1153"/>
    </location>
</feature>
<dbReference type="InterPro" id="IPR050091">
    <property type="entry name" value="PKS_NRPS_Biosynth_Enz"/>
</dbReference>
<dbReference type="InterPro" id="IPR049552">
    <property type="entry name" value="PKS_DH_N"/>
</dbReference>
<dbReference type="Gene3D" id="3.40.50.720">
    <property type="entry name" value="NAD(P)-binding Rossmann-like Domain"/>
    <property type="match status" value="2"/>
</dbReference>
<evidence type="ECO:0000256" key="6">
    <source>
        <dbReference type="ARBA" id="ARBA00023268"/>
    </source>
</evidence>
<dbReference type="Pfam" id="PF14765">
    <property type="entry name" value="PS-DH"/>
    <property type="match status" value="1"/>
</dbReference>
<dbReference type="Proteomes" id="UP000325780">
    <property type="component" value="Unassembled WGS sequence"/>
</dbReference>
<dbReference type="OrthoDB" id="329835at2759"/>
<dbReference type="InterPro" id="IPR014030">
    <property type="entry name" value="Ketoacyl_synth_N"/>
</dbReference>
<evidence type="ECO:0000256" key="3">
    <source>
        <dbReference type="ARBA" id="ARBA00022598"/>
    </source>
</evidence>
<dbReference type="Gene3D" id="3.40.50.150">
    <property type="entry name" value="Vaccinia Virus protein VP39"/>
    <property type="match status" value="1"/>
</dbReference>
<feature type="domain" description="Carrier" evidence="10">
    <location>
        <begin position="2385"/>
        <end position="2468"/>
    </location>
</feature>
<feature type="active site" description="Proton acceptor; for dehydratase activity" evidence="8">
    <location>
        <position position="973"/>
    </location>
</feature>
<dbReference type="SUPFAM" id="SSF52777">
    <property type="entry name" value="CoA-dependent acyltransferases"/>
    <property type="match status" value="2"/>
</dbReference>
<comment type="similarity">
    <text evidence="7">In the C-terminal section; belongs to the NRP synthetase family.</text>
</comment>
<dbReference type="PROSITE" id="PS52019">
    <property type="entry name" value="PKS_MFAS_DH"/>
    <property type="match status" value="1"/>
</dbReference>
<dbReference type="PANTHER" id="PTHR43775:SF20">
    <property type="entry name" value="HYBRID PKS-NRPS SYNTHETASE APDA"/>
    <property type="match status" value="1"/>
</dbReference>
<dbReference type="GO" id="GO:0005737">
    <property type="term" value="C:cytoplasm"/>
    <property type="evidence" value="ECO:0007669"/>
    <property type="project" value="TreeGrafter"/>
</dbReference>
<dbReference type="CDD" id="cd00833">
    <property type="entry name" value="PKS"/>
    <property type="match status" value="1"/>
</dbReference>
<dbReference type="InterPro" id="IPR010071">
    <property type="entry name" value="AA_adenyl_dom"/>
</dbReference>
<feature type="compositionally biased region" description="Acidic residues" evidence="9">
    <location>
        <begin position="2482"/>
        <end position="2520"/>
    </location>
</feature>
<dbReference type="GO" id="GO:0016874">
    <property type="term" value="F:ligase activity"/>
    <property type="evidence" value="ECO:0007669"/>
    <property type="project" value="UniProtKB-KW"/>
</dbReference>
<dbReference type="InterPro" id="IPR049900">
    <property type="entry name" value="PKS_mFAS_DH"/>
</dbReference>
<dbReference type="InterPro" id="IPR014043">
    <property type="entry name" value="Acyl_transferase_dom"/>
</dbReference>
<dbReference type="SMART" id="SM00827">
    <property type="entry name" value="PKS_AT"/>
    <property type="match status" value="1"/>
</dbReference>
<evidence type="ECO:0000256" key="9">
    <source>
        <dbReference type="SAM" id="MobiDB-lite"/>
    </source>
</evidence>
<dbReference type="InterPro" id="IPR001227">
    <property type="entry name" value="Ac_transferase_dom_sf"/>
</dbReference>
<dbReference type="Pfam" id="PF13489">
    <property type="entry name" value="Methyltransf_23"/>
    <property type="match status" value="1"/>
</dbReference>
<dbReference type="SMART" id="SM00825">
    <property type="entry name" value="PKS_KS"/>
    <property type="match status" value="1"/>
</dbReference>
<feature type="region of interest" description="Disordered" evidence="9">
    <location>
        <begin position="2533"/>
        <end position="2564"/>
    </location>
</feature>
<dbReference type="InterPro" id="IPR020806">
    <property type="entry name" value="PKS_PP-bd"/>
</dbReference>
<dbReference type="InterPro" id="IPR023213">
    <property type="entry name" value="CAT-like_dom_sf"/>
</dbReference>
<feature type="region of interest" description="N-terminal hotdog fold" evidence="8">
    <location>
        <begin position="941"/>
        <end position="1074"/>
    </location>
</feature>
<dbReference type="PROSITE" id="PS00606">
    <property type="entry name" value="KS3_1"/>
    <property type="match status" value="1"/>
</dbReference>
<dbReference type="PROSITE" id="PS50075">
    <property type="entry name" value="CARRIER"/>
    <property type="match status" value="2"/>
</dbReference>
<evidence type="ECO:0000256" key="1">
    <source>
        <dbReference type="ARBA" id="ARBA00022450"/>
    </source>
</evidence>
<dbReference type="Pfam" id="PF08659">
    <property type="entry name" value="KR"/>
    <property type="match status" value="1"/>
</dbReference>
<dbReference type="SUPFAM" id="SSF52151">
    <property type="entry name" value="FabD/lysophospholipase-like"/>
    <property type="match status" value="1"/>
</dbReference>
<dbReference type="InterPro" id="IPR014031">
    <property type="entry name" value="Ketoacyl_synth_C"/>
</dbReference>
<organism evidence="13 14">
    <name type="scientific">Aspergillus avenaceus</name>
    <dbReference type="NCBI Taxonomy" id="36643"/>
    <lineage>
        <taxon>Eukaryota</taxon>
        <taxon>Fungi</taxon>
        <taxon>Dikarya</taxon>
        <taxon>Ascomycota</taxon>
        <taxon>Pezizomycotina</taxon>
        <taxon>Eurotiomycetes</taxon>
        <taxon>Eurotiomycetidae</taxon>
        <taxon>Eurotiales</taxon>
        <taxon>Aspergillaceae</taxon>
        <taxon>Aspergillus</taxon>
        <taxon>Aspergillus subgen. Circumdati</taxon>
    </lineage>
</organism>
<sequence length="4038" mass="441084">MSYTNEPIAVVGSGCRFPGESSTPSKLWDLLKDPRDVQRTIDRFRADNFYNQDGHYHGASNVRSAYLLAEDTKAFDAQFFNIPLSEAEAIDPQQRLLMETVYESLEAAGLSTSSLSGSNTAVYVGVMCDDFSQIVYGDSENIPTYAATGSARSILSNRISYFFNWHGPSMTIDTACSSSLIAVHQAVQSLRSGECSAAIAAGTNLIFGPTMFVAESNLNMLSATGRSKMWDASANGYARGEGVGSIVMKTLSAALRDGDHIEYIIRETGVNQDGKTPGITMPSSAMQASLIRDTYTRAGLDPSNRRERCQYFEAHGTGTPAGDPQEAGAIHRAFFSTEREADDAFGDEDILYVGSIKTIIGHTEGTAGIAGLMKAGLAIQEKMIPPNMHFSKLNPAIEPYYDNLKVPVQLRDWPELPAGVPRRASVNSFGFGGANAHAIIESYEPENVTIPTVAPASIVAPSPHTFVFSAASEKSLVAQLKSYLAFVTQNPDFPTGTLAWSLFRRSALNFRVAFAADSLTSLASQIEQALEDSQTNNNPLGVRVNPKTPREILGVFTGQGAQWATMGRELIRSSPFAESIVDDLERSLADLPDGPEWSLKTEICAAKEVSRIAEGVISQPLCTAIQIMVVEVLRKAGIQFTAVVGHSSGEIACAYVAGFLSAGDAIRVAYYRGKYTVLARGGAMIAAGTDMQDAVELCSLPKLKGRAQLAASNSSASVTMSGDTDAVDLVEAIMQDESKFARKLRVDTAYHSFHMRVCSEPYVKSLSDCGIQVTKPAPDACPWYSSVVEDNGRVTMDMATALKTTYWRDNMLQPVLFSQAVQSALASSGAPGVAIEVGPHPALKGPASLTIEEFIGSEISYFGTLARGKNDALAMATMLGSVWTVLGSSVVDMPGFERVFNDNATFEVSKILPTYSWDHDRVVWNETRVSKAHRLRSQAGHPLLGVRTPDEVEGELRWRNYLKPKEMPWLRGHQIQGQMVFPAAGFAVMAMEAAKMMAPTEGIRLMQLQDFSIHKALSFMDENASIETIFILSNVLRESDFVTASFSCYACMNKDSGEFTSMASGKVALTIGESTDDAMPERPTRVNNFIPTNVEYFYESLAELGYGYTGMFQGVTDLQRTNGGSKGTIVIPQDEETPLYQFKDWVIHPATLDVAFQAVFAAVGAPGDGRLWTMHVPTLISSITVNPNICQITSGIETPVPFDACLADALDDGIAGDVDLYDEEGKNAIVQVQGLHVTPLTKPTPEDDRDTFANITWNVATPDLATIWTASSFTDDQEKVANFAERLSLFIIRELCETAPVEQIEGHGTQHQRALLEWAQQIVQSTRTGMHATCQRAWLADTWELLEKPAQRLAKDDAQIRRCLWARESLLPFLRNELSIDELEADQALQGSLYSNVPGYQIYHGYLCTLIKQISFKHHHLRVLEIGAGEGDATKPVLKALNGNITSYTLTNVDMVRLDTVRSEIAAIPGEKLFKTLDIEQDPVQQGFTAGYYDVVVATNSLHQMPELEETLRHVRSLIRPGGYLVLLEPTGSDSLALALGGCLSPSWFAGIEASRKHSPFASQKLWDTVLRDSGFSGIDTATPEEPTFAVPFSVMASVATDRQMEIIRSPLDHAGEESMKQSTLLIIGGKTVKVSHLVRGVRKTLAPFFSKIIEAESLVDVDDETIDAQPTTISLTELDEPVFKPFTEQKFKALVKVCDNLHTLLWVTVGSRGENPYMGMMIGVGRCLVGEMPNLRLQFLNFDGKDMPAPDALAHHLLQLHLTYSLSGETTKPNEPLYTIERELTVQNGKLLVPRYLPVAAINTRLNSDRRLITEDMDQSRVAVELDTTGSSYKLHKREQSTTTSVESVKVIVRKASLSAIRVGSAGCFHIVLGEDESGKKVIALSDKNRSIVWAPKSSIANVAVEDAHEDRLLLSVAGQLLAATIMADTNGPVLVHGADAVLAGSLADFAADNGKLLTMTSVSSTHSGTKLIHGSSPDRLLARTIPRNIRVFAEISGTAASRGIGSRFEKLLPISCGVKRASELFSKKGFSTGPVSPDTFNRAVDRSMLSLAQRDHQANVIPASDMASREIASFGLQLVDWSADISLPVTVTPADESITFPSDRTYFLVGLTGELGLQLTKWMVSRGARYLALASRSPSVNPEWLELVQSEGAVVKTYAMDVTSRASVRAVHKQVCAEMPPVAGVANGAMILIDGLLANKSHAEFEKTLRPKVDGTVFLDEVFNKNDLDFFIVFSSLAGLAGNIGQTAYSSANAFMCSLVAGRRMRGLAGSAINMPGIVGLGYLNRDHRKLDRLENAGYVNISEWEFYQFFSEAIVAGRPGSGMDPEITAGLQRIDIDRNPNPPIWAKTPRFQWLRRISSTGEAASEDQQDGSSIRSRLAEMSDINEIHKLLLDGLLNTLYTRLNMSADQRGITPDTAIVELGVDSLLAVDMRSWFTKELDLDMPVLKILGGATVNDLIGDAVKRLPVELVPNLTADGEQPVEEAPVLDEEHETSEMDAADETETEDTTVDGSTDTEEVEEPLVIVPLDLPSFDEPEDAKTPGSVLITSSESTDGFISSDEEASGTEKRVLFSLSSSFCYESDKTSETSAPSESGFELLNAEPETKETTITAVPEALEIEEPVAQLFSNLSDYPDSQPEFLKKVQMSYGTSRFWFLMQYLQDPTTFNLLCHIKCTGPIRYEDADRCVMELGNRHEAFRTAFFADPERMNEPTMGVLKETPLRLERRYGTSEADVDVEAEELLNYEFKLEQGETTRLKMISLDDNTHHVLFGFHHIAMDGFSFNLLLAEINMLYDKEPMRPVQMQFSDFAESQRLQVENGSMDTELQFWKDMYSIKLPSGEVKPDFPEPLPLFSLARSSRQSLDNYEFEESRLVLDARTVRQIKSQCRRHKITTFHFFLGVLRTFLFRHLEVDDLAIGIADANRVDNALDTTMGFMLNLLALRFKNESQYRNAPFKDVALDARNMAYNALSNSKVPFDVLLETLDIPRSTTHSPLFQAWMDYRPFKPDYMPKMFGSEASGTPTVGRNGYDLTLDVNEVNGTEIRVSFRTQNYLYSAESTQMLFDSYMRLVTAFASSFDTSVDSVPLWNPRDIESAITLGRGEKQQSEWPETLSHRIANVAEQNLEKEAVKDGNGNTLTYADLQQRAQSISEAITKAGVKPKSRIGVFQQPTVDWVCSLLAIWHAGGTYVPLDLRNALPRLATISKAAKLSAILCHNETEGEVPELHSTATIVNVSVLNDMVTNGVTKTQAKASTPAAVLFTSGSTGTPKGVVQRHSAFRNTIEGLTRQYGIGAERVLQQSAFTFDFSLDQILCGLVNGGSVYIATKESRGDPGAISNIIESECITYTRATPSEYASWITYGAQNLSKASAWKFAWGGGEVMPQSLRLSIASLGLEGLRLYNSYGPAESITCTKTEVPYSLDDPQDIENDIPVGYPLPNYSVYVVDHNLALVPQGVAGEIVIGGPSVAPGYLNDEKLGESKFISNAYSPADGSLVYRTGDVGYLRSDGALMFKGRIAGDTQVKIHGMRIDLGEIENCLIAASEGLLHKAVVSVRAGGEMLVAHVQFAPSQDADESEQNAFLRSLRYTLPLPIYMTPAMIIPVEQMPVNAHGKTDRAAVQAMGLPQTHRQRSSEPLSDTERQLLDIWKEVVPGEVADAMEVDSQTSFFELGGNSLLLVKLQVLISVRFDAKVSLVELFGVSSLGAMAAKIEAAPPADSIDWEVETRLDNAILQESSEESKNPIKTSGRSVLVTGSTGYLGRRLVASLAESDDVEEVHCVAVRPDSAQRIPSSNKIKTYTGDLAAPRLGLSVPTFEKLSSTADLIVHAGASRSMLDAYPMLRGANVDSTKELVKLAAARQIPFHFISSSSVLKLGDSTPPAGGSEGYTAGKWVSERYLANAAAQLNIPVTVHRITSPVEEASSEISNTLVKHFSDLSSQMNAIPATGTSSSALDLIQADTLTQRIATALLESHSGQEGQVKQVEHPCDISIDLDTAVSQLSGEVAELPSLPMIQWMARARDAGFGWQVASMDPYPFQGID</sequence>
<dbReference type="PROSITE" id="PS00455">
    <property type="entry name" value="AMP_BINDING"/>
    <property type="match status" value="1"/>
</dbReference>
<evidence type="ECO:0000259" key="12">
    <source>
        <dbReference type="PROSITE" id="PS52019"/>
    </source>
</evidence>
<dbReference type="InterPro" id="IPR049551">
    <property type="entry name" value="PKS_DH_C"/>
</dbReference>
<dbReference type="GO" id="GO:0031177">
    <property type="term" value="F:phosphopantetheine binding"/>
    <property type="evidence" value="ECO:0007669"/>
    <property type="project" value="InterPro"/>
</dbReference>
<dbReference type="Gene3D" id="3.40.50.12780">
    <property type="entry name" value="N-terminal domain of ligase-like"/>
    <property type="match status" value="1"/>
</dbReference>
<dbReference type="InterPro" id="IPR013968">
    <property type="entry name" value="PKS_KR"/>
</dbReference>
<dbReference type="Pfam" id="PF00550">
    <property type="entry name" value="PP-binding"/>
    <property type="match status" value="2"/>
</dbReference>
<dbReference type="CDD" id="cd02440">
    <property type="entry name" value="AdoMet_MTases"/>
    <property type="match status" value="1"/>
</dbReference>
<dbReference type="InterPro" id="IPR042099">
    <property type="entry name" value="ANL_N_sf"/>
</dbReference>
<dbReference type="InterPro" id="IPR016039">
    <property type="entry name" value="Thiolase-like"/>
</dbReference>
<dbReference type="InterPro" id="IPR006162">
    <property type="entry name" value="Ppantetheine_attach_site"/>
</dbReference>
<gene>
    <name evidence="13" type="ORF">BDV25DRAFT_139560</name>
</gene>
<dbReference type="Gene3D" id="3.40.47.10">
    <property type="match status" value="1"/>
</dbReference>
<evidence type="ECO:0000259" key="11">
    <source>
        <dbReference type="PROSITE" id="PS52004"/>
    </source>
</evidence>
<dbReference type="SUPFAM" id="SSF55048">
    <property type="entry name" value="Probable ACP-binding domain of malonyl-CoA ACP transacylase"/>
    <property type="match status" value="1"/>
</dbReference>
<dbReference type="Pfam" id="PF00501">
    <property type="entry name" value="AMP-binding"/>
    <property type="match status" value="1"/>
</dbReference>
<dbReference type="SUPFAM" id="SSF47336">
    <property type="entry name" value="ACP-like"/>
    <property type="match status" value="2"/>
</dbReference>
<dbReference type="Gene3D" id="3.30.300.30">
    <property type="match status" value="1"/>
</dbReference>